<proteinExistence type="predicted"/>
<dbReference type="InterPro" id="IPR037682">
    <property type="entry name" value="TonB_C"/>
</dbReference>
<comment type="caution">
    <text evidence="8">The sequence shown here is derived from an EMBL/GenBank/DDBJ whole genome shotgun (WGS) entry which is preliminary data.</text>
</comment>
<feature type="region of interest" description="Disordered" evidence="5">
    <location>
        <begin position="131"/>
        <end position="155"/>
    </location>
</feature>
<comment type="subcellular location">
    <subcellularLocation>
        <location evidence="1">Membrane</location>
        <topology evidence="1">Single-pass membrane protein</topology>
    </subcellularLocation>
</comment>
<evidence type="ECO:0000256" key="3">
    <source>
        <dbReference type="ARBA" id="ARBA00022989"/>
    </source>
</evidence>
<feature type="transmembrane region" description="Helical" evidence="6">
    <location>
        <begin position="30"/>
        <end position="49"/>
    </location>
</feature>
<dbReference type="PROSITE" id="PS52015">
    <property type="entry name" value="TONB_CTD"/>
    <property type="match status" value="1"/>
</dbReference>
<gene>
    <name evidence="8" type="ORF">GGR12_001455</name>
</gene>
<protein>
    <submittedName>
        <fullName evidence="8">Protein TonB</fullName>
    </submittedName>
</protein>
<name>A0A7W6JCP4_9CAUL</name>
<sequence>MMIRTAGGPGTVSPINFNERRTQRLSRSSWIAIGIVAAAHVGVGVALYYQRFEMPAPLVLPEPRPITVTMEPVPEKPVEKLPEPAAPNTAIHHPAAPPTTVDTNPVALNDDAKPAEGPVISITRPVDKPVEDARPAVTPDPPVTRVITSPSWSRQPSAEQLMRAYPDRALARGVSGSASLNCLVQADGTVASCDITGETPAGQGFGRAAQSLSRYFRINPRTVNGAAEGSRVAINLRFVPPAE</sequence>
<keyword evidence="2 6" id="KW-0812">Transmembrane</keyword>
<evidence type="ECO:0000313" key="9">
    <source>
        <dbReference type="Proteomes" id="UP000529946"/>
    </source>
</evidence>
<dbReference type="NCBIfam" id="TIGR01352">
    <property type="entry name" value="tonB_Cterm"/>
    <property type="match status" value="1"/>
</dbReference>
<organism evidence="8 9">
    <name type="scientific">Brevundimonas lenta</name>
    <dbReference type="NCBI Taxonomy" id="424796"/>
    <lineage>
        <taxon>Bacteria</taxon>
        <taxon>Pseudomonadati</taxon>
        <taxon>Pseudomonadota</taxon>
        <taxon>Alphaproteobacteria</taxon>
        <taxon>Caulobacterales</taxon>
        <taxon>Caulobacteraceae</taxon>
        <taxon>Brevundimonas</taxon>
    </lineage>
</organism>
<keyword evidence="9" id="KW-1185">Reference proteome</keyword>
<dbReference type="GO" id="GO:0016020">
    <property type="term" value="C:membrane"/>
    <property type="evidence" value="ECO:0007669"/>
    <property type="project" value="UniProtKB-SubCell"/>
</dbReference>
<evidence type="ECO:0000256" key="1">
    <source>
        <dbReference type="ARBA" id="ARBA00004167"/>
    </source>
</evidence>
<keyword evidence="4 6" id="KW-0472">Membrane</keyword>
<dbReference type="Proteomes" id="UP000529946">
    <property type="component" value="Unassembled WGS sequence"/>
</dbReference>
<evidence type="ECO:0000256" key="6">
    <source>
        <dbReference type="SAM" id="Phobius"/>
    </source>
</evidence>
<evidence type="ECO:0000256" key="2">
    <source>
        <dbReference type="ARBA" id="ARBA00022692"/>
    </source>
</evidence>
<dbReference type="InterPro" id="IPR006260">
    <property type="entry name" value="TonB/TolA_C"/>
</dbReference>
<evidence type="ECO:0000256" key="4">
    <source>
        <dbReference type="ARBA" id="ARBA00023136"/>
    </source>
</evidence>
<evidence type="ECO:0000256" key="5">
    <source>
        <dbReference type="SAM" id="MobiDB-lite"/>
    </source>
</evidence>
<dbReference type="AlphaFoldDB" id="A0A7W6JCP4"/>
<evidence type="ECO:0000259" key="7">
    <source>
        <dbReference type="PROSITE" id="PS52015"/>
    </source>
</evidence>
<dbReference type="RefSeq" id="WP_183203676.1">
    <property type="nucleotide sequence ID" value="NZ_BAAAER010000001.1"/>
</dbReference>
<keyword evidence="3 6" id="KW-1133">Transmembrane helix</keyword>
<dbReference type="Gene3D" id="3.30.1150.10">
    <property type="match status" value="1"/>
</dbReference>
<evidence type="ECO:0000313" key="8">
    <source>
        <dbReference type="EMBL" id="MBB4082616.1"/>
    </source>
</evidence>
<feature type="compositionally biased region" description="Polar residues" evidence="5">
    <location>
        <begin position="146"/>
        <end position="155"/>
    </location>
</feature>
<dbReference type="Pfam" id="PF03544">
    <property type="entry name" value="TonB_C"/>
    <property type="match status" value="1"/>
</dbReference>
<feature type="region of interest" description="Disordered" evidence="5">
    <location>
        <begin position="75"/>
        <end position="102"/>
    </location>
</feature>
<dbReference type="EMBL" id="JACIDM010000001">
    <property type="protein sequence ID" value="MBB4082616.1"/>
    <property type="molecule type" value="Genomic_DNA"/>
</dbReference>
<reference evidence="8 9" key="1">
    <citation type="submission" date="2020-08" db="EMBL/GenBank/DDBJ databases">
        <title>Genomic Encyclopedia of Type Strains, Phase IV (KMG-IV): sequencing the most valuable type-strain genomes for metagenomic binning, comparative biology and taxonomic classification.</title>
        <authorList>
            <person name="Goeker M."/>
        </authorList>
    </citation>
    <scope>NUCLEOTIDE SEQUENCE [LARGE SCALE GENOMIC DNA]</scope>
    <source>
        <strain evidence="8 9">DSM 23960</strain>
    </source>
</reference>
<dbReference type="GO" id="GO:0055085">
    <property type="term" value="P:transmembrane transport"/>
    <property type="evidence" value="ECO:0007669"/>
    <property type="project" value="InterPro"/>
</dbReference>
<feature type="domain" description="TonB C-terminal" evidence="7">
    <location>
        <begin position="150"/>
        <end position="243"/>
    </location>
</feature>
<dbReference type="SUPFAM" id="SSF74653">
    <property type="entry name" value="TolA/TonB C-terminal domain"/>
    <property type="match status" value="1"/>
</dbReference>
<accession>A0A7W6JCP4</accession>